<evidence type="ECO:0000256" key="1">
    <source>
        <dbReference type="SAM" id="MobiDB-lite"/>
    </source>
</evidence>
<protein>
    <submittedName>
        <fullName evidence="2">Uncharacterized protein</fullName>
    </submittedName>
</protein>
<reference evidence="2" key="2">
    <citation type="journal article" date="2015" name="Data Brief">
        <title>Shoot transcriptome of the giant reed, Arundo donax.</title>
        <authorList>
            <person name="Barrero R.A."/>
            <person name="Guerrero F.D."/>
            <person name="Moolhuijzen P."/>
            <person name="Goolsby J.A."/>
            <person name="Tidwell J."/>
            <person name="Bellgard S.E."/>
            <person name="Bellgard M.I."/>
        </authorList>
    </citation>
    <scope>NUCLEOTIDE SEQUENCE</scope>
    <source>
        <tissue evidence="2">Shoot tissue taken approximately 20 cm above the soil surface</tissue>
    </source>
</reference>
<feature type="region of interest" description="Disordered" evidence="1">
    <location>
        <begin position="1"/>
        <end position="27"/>
    </location>
</feature>
<proteinExistence type="predicted"/>
<name>A0A0A9GKV3_ARUDO</name>
<evidence type="ECO:0000313" key="2">
    <source>
        <dbReference type="EMBL" id="JAE23156.1"/>
    </source>
</evidence>
<dbReference type="EMBL" id="GBRH01174740">
    <property type="protein sequence ID" value="JAE23156.1"/>
    <property type="molecule type" value="Transcribed_RNA"/>
</dbReference>
<dbReference type="AlphaFoldDB" id="A0A0A9GKV3"/>
<reference evidence="2" key="1">
    <citation type="submission" date="2014-09" db="EMBL/GenBank/DDBJ databases">
        <authorList>
            <person name="Magalhaes I.L.F."/>
            <person name="Oliveira U."/>
            <person name="Santos F.R."/>
            <person name="Vidigal T.H.D.A."/>
            <person name="Brescovit A.D."/>
            <person name="Santos A.J."/>
        </authorList>
    </citation>
    <scope>NUCLEOTIDE SEQUENCE</scope>
    <source>
        <tissue evidence="2">Shoot tissue taken approximately 20 cm above the soil surface</tissue>
    </source>
</reference>
<accession>A0A0A9GKV3</accession>
<sequence>MGEKVSSTPEHGGASPEYTPPTDSNTR</sequence>
<organism evidence="2">
    <name type="scientific">Arundo donax</name>
    <name type="common">Giant reed</name>
    <name type="synonym">Donax arundinaceus</name>
    <dbReference type="NCBI Taxonomy" id="35708"/>
    <lineage>
        <taxon>Eukaryota</taxon>
        <taxon>Viridiplantae</taxon>
        <taxon>Streptophyta</taxon>
        <taxon>Embryophyta</taxon>
        <taxon>Tracheophyta</taxon>
        <taxon>Spermatophyta</taxon>
        <taxon>Magnoliopsida</taxon>
        <taxon>Liliopsida</taxon>
        <taxon>Poales</taxon>
        <taxon>Poaceae</taxon>
        <taxon>PACMAD clade</taxon>
        <taxon>Arundinoideae</taxon>
        <taxon>Arundineae</taxon>
        <taxon>Arundo</taxon>
    </lineage>
</organism>